<sequence length="169" mass="18865">MTAEAILRLVNDPVLPLCPLDIALDIQNKLKDEPLSNPRLLAAAASLRESSAFLQSETMRPANDPKEREPSHVRMLNDVLRDLEKSFTVPRSPPGVYRNLLYSLNDNDPQFSILKYPQQPLTSGAVNRSQSLIMNAINSAEKLIHCGLELFENNPDEPNRTNEPNLPGL</sequence>
<comment type="caution">
    <text evidence="1">The sequence shown here is derived from an EMBL/GenBank/DDBJ whole genome shotgun (WGS) entry which is preliminary data.</text>
</comment>
<organism evidence="1 2">
    <name type="scientific">Umbra pygmaea</name>
    <name type="common">Eastern mudminnow</name>
    <dbReference type="NCBI Taxonomy" id="75934"/>
    <lineage>
        <taxon>Eukaryota</taxon>
        <taxon>Metazoa</taxon>
        <taxon>Chordata</taxon>
        <taxon>Craniata</taxon>
        <taxon>Vertebrata</taxon>
        <taxon>Euteleostomi</taxon>
        <taxon>Actinopterygii</taxon>
        <taxon>Neopterygii</taxon>
        <taxon>Teleostei</taxon>
        <taxon>Protacanthopterygii</taxon>
        <taxon>Esociformes</taxon>
        <taxon>Umbridae</taxon>
        <taxon>Umbra</taxon>
    </lineage>
</organism>
<accession>A0ABD0XM72</accession>
<keyword evidence="2" id="KW-1185">Reference proteome</keyword>
<dbReference type="AlphaFoldDB" id="A0ABD0XM72"/>
<reference evidence="1 2" key="1">
    <citation type="submission" date="2024-06" db="EMBL/GenBank/DDBJ databases">
        <authorList>
            <person name="Pan Q."/>
            <person name="Wen M."/>
            <person name="Jouanno E."/>
            <person name="Zahm M."/>
            <person name="Klopp C."/>
            <person name="Cabau C."/>
            <person name="Louis A."/>
            <person name="Berthelot C."/>
            <person name="Parey E."/>
            <person name="Roest Crollius H."/>
            <person name="Montfort J."/>
            <person name="Robinson-Rechavi M."/>
            <person name="Bouchez O."/>
            <person name="Lampietro C."/>
            <person name="Lopez Roques C."/>
            <person name="Donnadieu C."/>
            <person name="Postlethwait J."/>
            <person name="Bobe J."/>
            <person name="Verreycken H."/>
            <person name="Guiguen Y."/>
        </authorList>
    </citation>
    <scope>NUCLEOTIDE SEQUENCE [LARGE SCALE GENOMIC DNA]</scope>
    <source>
        <strain evidence="1">Up_M1</strain>
        <tissue evidence="1">Testis</tissue>
    </source>
</reference>
<protein>
    <submittedName>
        <fullName evidence="1">Uncharacterized protein</fullName>
    </submittedName>
</protein>
<dbReference type="SUPFAM" id="SSF47672">
    <property type="entry name" value="Transferrin receptor-like dimerisation domain"/>
    <property type="match status" value="1"/>
</dbReference>
<dbReference type="Proteomes" id="UP001557470">
    <property type="component" value="Unassembled WGS sequence"/>
</dbReference>
<name>A0ABD0XM72_UMBPY</name>
<dbReference type="EMBL" id="JAGEUA010000001">
    <property type="protein sequence ID" value="KAL1022465.1"/>
    <property type="molecule type" value="Genomic_DNA"/>
</dbReference>
<gene>
    <name evidence="1" type="ORF">UPYG_G00028040</name>
</gene>
<dbReference type="InterPro" id="IPR036757">
    <property type="entry name" value="TFR-like_dimer_dom_sf"/>
</dbReference>
<evidence type="ECO:0000313" key="1">
    <source>
        <dbReference type="EMBL" id="KAL1022465.1"/>
    </source>
</evidence>
<dbReference type="Gene3D" id="1.20.930.40">
    <property type="entry name" value="Transferrin receptor-like, dimerisation domain"/>
    <property type="match status" value="1"/>
</dbReference>
<proteinExistence type="predicted"/>
<evidence type="ECO:0000313" key="2">
    <source>
        <dbReference type="Proteomes" id="UP001557470"/>
    </source>
</evidence>